<comment type="cofactor">
    <cofactor evidence="1">
        <name>Fe(2+)</name>
        <dbReference type="ChEBI" id="CHEBI:29033"/>
    </cofactor>
</comment>
<reference evidence="8 9" key="1">
    <citation type="submission" date="2019-10" db="EMBL/GenBank/DDBJ databases">
        <title>Nocardioides novel species isolated from the excrement of Marmot.</title>
        <authorList>
            <person name="Zhang G."/>
        </authorList>
    </citation>
    <scope>NUCLEOTIDE SEQUENCE [LARGE SCALE GENOMIC DNA]</scope>
    <source>
        <strain evidence="9">zg-579</strain>
    </source>
</reference>
<dbReference type="InterPro" id="IPR042098">
    <property type="entry name" value="TauD-like_sf"/>
</dbReference>
<evidence type="ECO:0000256" key="5">
    <source>
        <dbReference type="ARBA" id="ARBA00023002"/>
    </source>
</evidence>
<keyword evidence="6" id="KW-0408">Iron</keyword>
<keyword evidence="5" id="KW-0560">Oxidoreductase</keyword>
<evidence type="ECO:0000313" key="9">
    <source>
        <dbReference type="Proteomes" id="UP000433406"/>
    </source>
</evidence>
<dbReference type="AlphaFoldDB" id="A0A6I3J484"/>
<accession>A0A6I3J484</accession>
<dbReference type="GO" id="GO:0051213">
    <property type="term" value="F:dioxygenase activity"/>
    <property type="evidence" value="ECO:0007669"/>
    <property type="project" value="UniProtKB-KW"/>
</dbReference>
<evidence type="ECO:0000256" key="4">
    <source>
        <dbReference type="ARBA" id="ARBA00022964"/>
    </source>
</evidence>
<dbReference type="Proteomes" id="UP000433406">
    <property type="component" value="Unassembled WGS sequence"/>
</dbReference>
<protein>
    <submittedName>
        <fullName evidence="8">TauD/TfdA family dioxygenase</fullName>
    </submittedName>
</protein>
<dbReference type="EMBL" id="WLCI01000002">
    <property type="protein sequence ID" value="MTB93734.1"/>
    <property type="molecule type" value="Genomic_DNA"/>
</dbReference>
<dbReference type="InterPro" id="IPR003819">
    <property type="entry name" value="TauD/TfdA-like"/>
</dbReference>
<sequence>MTTLKYERLAPTVGARILDVDIEQFKSDPELPGQVLEALEEFGVLLFRGLDIDDDTQAEFAHKLGTVRLYPELPKPEIFEVSYLTENPNSDKLRGNINWHIDGLYDQDNPGSVTMLSAKAISREGGQTEFASSYNAYELLTEDEKAFLADKKVVFTFEASQRRVFDNPTQEQIDYWRSRPPKTLPLVWEHESGRRSLILGSMHDHIEGMDIDEGRAILDRLLAQATGPDHVYQHTWDVGDTVFFDNRGLYHRARPFEDGSPRRMSRCTLLGEEPVRPVGALVA</sequence>
<dbReference type="Gene3D" id="3.60.130.10">
    <property type="entry name" value="Clavaminate synthase-like"/>
    <property type="match status" value="1"/>
</dbReference>
<feature type="domain" description="TauD/TfdA-like" evidence="7">
    <location>
        <begin position="6"/>
        <end position="268"/>
    </location>
</feature>
<evidence type="ECO:0000259" key="7">
    <source>
        <dbReference type="Pfam" id="PF02668"/>
    </source>
</evidence>
<organism evidence="8 9">
    <name type="scientific">Nocardioides marmotae</name>
    <dbReference type="NCBI Taxonomy" id="2663857"/>
    <lineage>
        <taxon>Bacteria</taxon>
        <taxon>Bacillati</taxon>
        <taxon>Actinomycetota</taxon>
        <taxon>Actinomycetes</taxon>
        <taxon>Propionibacteriales</taxon>
        <taxon>Nocardioidaceae</taxon>
        <taxon>Nocardioides</taxon>
    </lineage>
</organism>
<dbReference type="SUPFAM" id="SSF51197">
    <property type="entry name" value="Clavaminate synthase-like"/>
    <property type="match status" value="1"/>
</dbReference>
<evidence type="ECO:0000313" key="8">
    <source>
        <dbReference type="EMBL" id="MTB93734.1"/>
    </source>
</evidence>
<dbReference type="GO" id="GO:0046872">
    <property type="term" value="F:metal ion binding"/>
    <property type="evidence" value="ECO:0007669"/>
    <property type="project" value="UniProtKB-KW"/>
</dbReference>
<dbReference type="PANTHER" id="PTHR43779:SF3">
    <property type="entry name" value="(3R)-3-[(CARBOXYMETHYL)AMINO]FATTY ACID OXYGENASE_DECARBOXYLASE"/>
    <property type="match status" value="1"/>
</dbReference>
<gene>
    <name evidence="8" type="ORF">GGQ22_01425</name>
</gene>
<keyword evidence="9" id="KW-1185">Reference proteome</keyword>
<evidence type="ECO:0000256" key="1">
    <source>
        <dbReference type="ARBA" id="ARBA00001954"/>
    </source>
</evidence>
<keyword evidence="3" id="KW-0479">Metal-binding</keyword>
<dbReference type="RefSeq" id="WP_154613539.1">
    <property type="nucleotide sequence ID" value="NZ_CP053660.1"/>
</dbReference>
<comment type="caution">
    <text evidence="8">The sequence shown here is derived from an EMBL/GenBank/DDBJ whole genome shotgun (WGS) entry which is preliminary data.</text>
</comment>
<evidence type="ECO:0000256" key="6">
    <source>
        <dbReference type="ARBA" id="ARBA00023004"/>
    </source>
</evidence>
<dbReference type="PANTHER" id="PTHR43779">
    <property type="entry name" value="DIOXYGENASE RV0097-RELATED"/>
    <property type="match status" value="1"/>
</dbReference>
<dbReference type="Pfam" id="PF02668">
    <property type="entry name" value="TauD"/>
    <property type="match status" value="1"/>
</dbReference>
<proteinExistence type="inferred from homology"/>
<dbReference type="InterPro" id="IPR051178">
    <property type="entry name" value="TfdA_dioxygenase"/>
</dbReference>
<evidence type="ECO:0000256" key="2">
    <source>
        <dbReference type="ARBA" id="ARBA00005896"/>
    </source>
</evidence>
<keyword evidence="4 8" id="KW-0223">Dioxygenase</keyword>
<name>A0A6I3J484_9ACTN</name>
<comment type="similarity">
    <text evidence="2">Belongs to the TfdA dioxygenase family.</text>
</comment>
<evidence type="ECO:0000256" key="3">
    <source>
        <dbReference type="ARBA" id="ARBA00022723"/>
    </source>
</evidence>